<dbReference type="SUPFAM" id="SSF50729">
    <property type="entry name" value="PH domain-like"/>
    <property type="match status" value="1"/>
</dbReference>
<feature type="region of interest" description="Disordered" evidence="1">
    <location>
        <begin position="326"/>
        <end position="504"/>
    </location>
</feature>
<proteinExistence type="predicted"/>
<dbReference type="EMBL" id="JBICBT010000986">
    <property type="protein sequence ID" value="KAL3089387.1"/>
    <property type="molecule type" value="Genomic_DNA"/>
</dbReference>
<name>A0ABD2JFP0_9BILA</name>
<dbReference type="Proteomes" id="UP001620626">
    <property type="component" value="Unassembled WGS sequence"/>
</dbReference>
<organism evidence="3 4">
    <name type="scientific">Heterodera trifolii</name>
    <dbReference type="NCBI Taxonomy" id="157864"/>
    <lineage>
        <taxon>Eukaryota</taxon>
        <taxon>Metazoa</taxon>
        <taxon>Ecdysozoa</taxon>
        <taxon>Nematoda</taxon>
        <taxon>Chromadorea</taxon>
        <taxon>Rhabditida</taxon>
        <taxon>Tylenchina</taxon>
        <taxon>Tylenchomorpha</taxon>
        <taxon>Tylenchoidea</taxon>
        <taxon>Heteroderidae</taxon>
        <taxon>Heteroderinae</taxon>
        <taxon>Heterodera</taxon>
    </lineage>
</organism>
<feature type="compositionally biased region" description="Basic and acidic residues" evidence="1">
    <location>
        <begin position="366"/>
        <end position="406"/>
    </location>
</feature>
<sequence length="504" mass="60052">MATKCDENSLNESPKASPTEIEIDSLVSSVHFQRLFRLFLLFAGNQMFWHCPGARLLRFIRRTQSQFILCQMCQIRDQILFRPVLCLLFIRKRTLSSELEINQQAELEQFKMPTKVLMKKTSRQFESIVDRLFGRYVLQLIRKGFLFTRQIASWPKNSKSPTTEKLLQWQQKKRKTFAAFCHPLGGKGKWHTFWCVLVPGQLHLWPQKIGQKNCRENPSESTEKITVKFQRDAFVKYTNEESEEGHEKGLFGWHLVTFDGIFEFAHFDQLQRQLWIADIELAIRKRNPSLLCQFDRANSFRKIPEEILMEKLESEKRELEKALETEREALGDEKHKRQMGTKKLEEEKNRGERLKRTVQTLQEQLETEKRQRMANERSRNEEKSDQQQKEQSYEASRTDRKWDGDQQRQQGEGTTTQMRPLATIRPVTPKARTKRGKRWMRDELKRREQQQKKRGDGKEEQQKEKKEQKGEKEEDNPQKRRREISENGRRPAETKKVGLRRRSI</sequence>
<dbReference type="AlphaFoldDB" id="A0ABD2JFP0"/>
<comment type="caution">
    <text evidence="3">The sequence shown here is derived from an EMBL/GenBank/DDBJ whole genome shotgun (WGS) entry which is preliminary data.</text>
</comment>
<reference evidence="3 4" key="1">
    <citation type="submission" date="2024-10" db="EMBL/GenBank/DDBJ databases">
        <authorList>
            <person name="Kim D."/>
        </authorList>
    </citation>
    <scope>NUCLEOTIDE SEQUENCE [LARGE SCALE GENOMIC DNA]</scope>
    <source>
        <strain evidence="3">BH-2024</strain>
    </source>
</reference>
<protein>
    <recommendedName>
        <fullName evidence="2">PH domain-containing protein</fullName>
    </recommendedName>
</protein>
<evidence type="ECO:0000259" key="2">
    <source>
        <dbReference type="SMART" id="SM00233"/>
    </source>
</evidence>
<feature type="domain" description="PH" evidence="2">
    <location>
        <begin position="140"/>
        <end position="286"/>
    </location>
</feature>
<dbReference type="SMART" id="SM00233">
    <property type="entry name" value="PH"/>
    <property type="match status" value="1"/>
</dbReference>
<evidence type="ECO:0000313" key="3">
    <source>
        <dbReference type="EMBL" id="KAL3089387.1"/>
    </source>
</evidence>
<feature type="compositionally biased region" description="Basic and acidic residues" evidence="1">
    <location>
        <begin position="342"/>
        <end position="355"/>
    </location>
</feature>
<feature type="compositionally biased region" description="Low complexity" evidence="1">
    <location>
        <begin position="407"/>
        <end position="417"/>
    </location>
</feature>
<evidence type="ECO:0000256" key="1">
    <source>
        <dbReference type="SAM" id="MobiDB-lite"/>
    </source>
</evidence>
<evidence type="ECO:0000313" key="4">
    <source>
        <dbReference type="Proteomes" id="UP001620626"/>
    </source>
</evidence>
<dbReference type="InterPro" id="IPR001849">
    <property type="entry name" value="PH_domain"/>
</dbReference>
<gene>
    <name evidence="3" type="ORF">niasHT_030254</name>
</gene>
<accession>A0ABD2JFP0</accession>
<keyword evidence="4" id="KW-1185">Reference proteome</keyword>
<feature type="compositionally biased region" description="Basic and acidic residues" evidence="1">
    <location>
        <begin position="439"/>
        <end position="496"/>
    </location>
</feature>
<feature type="compositionally biased region" description="Basic and acidic residues" evidence="1">
    <location>
        <begin position="326"/>
        <end position="335"/>
    </location>
</feature>